<organism evidence="7">
    <name type="scientific">hydrothermal vent metagenome</name>
    <dbReference type="NCBI Taxonomy" id="652676"/>
    <lineage>
        <taxon>unclassified sequences</taxon>
        <taxon>metagenomes</taxon>
        <taxon>ecological metagenomes</taxon>
    </lineage>
</organism>
<dbReference type="InterPro" id="IPR029052">
    <property type="entry name" value="Metallo-depent_PP-like"/>
</dbReference>
<keyword evidence="2" id="KW-0997">Cell inner membrane</keyword>
<dbReference type="EMBL" id="FPHP01000044">
    <property type="protein sequence ID" value="SFV75589.1"/>
    <property type="molecule type" value="Genomic_DNA"/>
</dbReference>
<dbReference type="PANTHER" id="PTHR34990:SF2">
    <property type="entry name" value="BLL8164 PROTEIN"/>
    <property type="match status" value="1"/>
</dbReference>
<dbReference type="AlphaFoldDB" id="A0A1W1D4Q1"/>
<dbReference type="InterPro" id="IPR043461">
    <property type="entry name" value="LpxH-like"/>
</dbReference>
<keyword evidence="5" id="KW-0464">Manganese</keyword>
<evidence type="ECO:0000256" key="4">
    <source>
        <dbReference type="ARBA" id="ARBA00023136"/>
    </source>
</evidence>
<keyword evidence="3" id="KW-0479">Metal-binding</keyword>
<evidence type="ECO:0000256" key="2">
    <source>
        <dbReference type="ARBA" id="ARBA00022519"/>
    </source>
</evidence>
<evidence type="ECO:0000256" key="3">
    <source>
        <dbReference type="ARBA" id="ARBA00022723"/>
    </source>
</evidence>
<evidence type="ECO:0000256" key="1">
    <source>
        <dbReference type="ARBA" id="ARBA00022475"/>
    </source>
</evidence>
<dbReference type="GO" id="GO:0046872">
    <property type="term" value="F:metal ion binding"/>
    <property type="evidence" value="ECO:0007669"/>
    <property type="project" value="UniProtKB-KW"/>
</dbReference>
<dbReference type="SUPFAM" id="SSF56300">
    <property type="entry name" value="Metallo-dependent phosphatases"/>
    <property type="match status" value="1"/>
</dbReference>
<accession>A0A1W1D4Q1</accession>
<dbReference type="GO" id="GO:0008758">
    <property type="term" value="F:UDP-2,3-diacylglucosamine hydrolase activity"/>
    <property type="evidence" value="ECO:0007669"/>
    <property type="project" value="TreeGrafter"/>
</dbReference>
<sequence length="250" mass="29339">MSHSDIEIKEGAFIIADAHYAPLQREELFFLFEEIVSNKLHPTQIIFMGDIFDTLFGSIKQTQLQNQKFIALVNKVASKIEIIYLEGNHDFNLQNIFPFVKVFPLQKQPITAFYQEKKILLSHGDFDGGIFYKMYSYMIRNSVVLSILSWINDTFSSFILKKIDSYLAGKNRCKKLENFKDIIDKRMQDGYDCDYFIDGHFHQNKQYQYKTFIYINIGAFACNQRYFIVKSSDSKELLEEKTFSKGMKYG</sequence>
<dbReference type="InterPro" id="IPR004843">
    <property type="entry name" value="Calcineurin-like_PHP"/>
</dbReference>
<protein>
    <recommendedName>
        <fullName evidence="6">Calcineurin-like phosphoesterase domain-containing protein</fullName>
    </recommendedName>
</protein>
<evidence type="ECO:0000259" key="6">
    <source>
        <dbReference type="Pfam" id="PF00149"/>
    </source>
</evidence>
<reference evidence="7" key="1">
    <citation type="submission" date="2016-10" db="EMBL/GenBank/DDBJ databases">
        <authorList>
            <person name="de Groot N.N."/>
        </authorList>
    </citation>
    <scope>NUCLEOTIDE SEQUENCE</scope>
</reference>
<name>A0A1W1D4Q1_9ZZZZ</name>
<keyword evidence="4" id="KW-0472">Membrane</keyword>
<feature type="domain" description="Calcineurin-like phosphoesterase" evidence="6">
    <location>
        <begin position="14"/>
        <end position="203"/>
    </location>
</feature>
<dbReference type="GO" id="GO:0016020">
    <property type="term" value="C:membrane"/>
    <property type="evidence" value="ECO:0007669"/>
    <property type="project" value="GOC"/>
</dbReference>
<dbReference type="Pfam" id="PF00149">
    <property type="entry name" value="Metallophos"/>
    <property type="match status" value="1"/>
</dbReference>
<evidence type="ECO:0000313" key="7">
    <source>
        <dbReference type="EMBL" id="SFV75589.1"/>
    </source>
</evidence>
<keyword evidence="1" id="KW-1003">Cell membrane</keyword>
<dbReference type="GO" id="GO:0009245">
    <property type="term" value="P:lipid A biosynthetic process"/>
    <property type="evidence" value="ECO:0007669"/>
    <property type="project" value="TreeGrafter"/>
</dbReference>
<evidence type="ECO:0000256" key="5">
    <source>
        <dbReference type="ARBA" id="ARBA00023211"/>
    </source>
</evidence>
<gene>
    <name evidence="7" type="ORF">MNB_SM-3-1004</name>
</gene>
<dbReference type="PANTHER" id="PTHR34990">
    <property type="entry name" value="UDP-2,3-DIACYLGLUCOSAMINE HYDROLASE-RELATED"/>
    <property type="match status" value="1"/>
</dbReference>
<proteinExistence type="predicted"/>
<dbReference type="Gene3D" id="3.60.21.10">
    <property type="match status" value="1"/>
</dbReference>